<evidence type="ECO:0000256" key="9">
    <source>
        <dbReference type="ARBA" id="ARBA00063537"/>
    </source>
</evidence>
<evidence type="ECO:0000256" key="2">
    <source>
        <dbReference type="ARBA" id="ARBA00007249"/>
    </source>
</evidence>
<dbReference type="PRINTS" id="PR00315">
    <property type="entry name" value="ELONGATNFCT"/>
</dbReference>
<feature type="compositionally biased region" description="Polar residues" evidence="11">
    <location>
        <begin position="1"/>
        <end position="10"/>
    </location>
</feature>
<comment type="similarity">
    <text evidence="2">Belongs to the TRAFAC class translation factor GTPase superfamily. Classic translation factor GTPase family. EF-Tu/EF-1A subfamily.</text>
</comment>
<evidence type="ECO:0000256" key="7">
    <source>
        <dbReference type="ARBA" id="ARBA00023134"/>
    </source>
</evidence>
<dbReference type="GO" id="GO:0002184">
    <property type="term" value="P:cytoplasmic translational termination"/>
    <property type="evidence" value="ECO:0007669"/>
    <property type="project" value="UniProtKB-ARBA"/>
</dbReference>
<dbReference type="Gene3D" id="3.40.50.300">
    <property type="entry name" value="P-loop containing nucleotide triphosphate hydrolases"/>
    <property type="match status" value="1"/>
</dbReference>
<dbReference type="OrthoDB" id="342024at2759"/>
<dbReference type="CDD" id="cd16267">
    <property type="entry name" value="HBS1-like_II"/>
    <property type="match status" value="1"/>
</dbReference>
<dbReference type="InterPro" id="IPR009001">
    <property type="entry name" value="Transl_elong_EF1A/Init_IF2_C"/>
</dbReference>
<evidence type="ECO:0000256" key="4">
    <source>
        <dbReference type="ARBA" id="ARBA00022741"/>
    </source>
</evidence>
<sequence length="507" mass="53508">MESSKTSDGQAEQLKRRLKDLDLQEGDVDEQRSDAGSDVAVRPVAHEKILEEWRAKEAADGRRSMSLVVVGHVDAGKSTLMGRLLHELGSLTDKAYQANARASSKAGKGSFAYAWTLDSSEEERSRGVTIDIAHDTFDTPHRRFALLDAPGHRDFIPNMISGAAMADAGLLVVDASLGAFEAGFGDKGQTREHAVLLRSLGTSQIVVAVNKLDAVAYDQNRFTEIVDKVKNFLASIGFDTAGGEGASGVRFVPCGAAIGENLSQRSQSGDLARWYRGPTLVEVLDTLTPPTRTIDAPLRIPVTNVFKSGQVTAISSGLGVAGRIVSGLVSVGDRLAAVPGDETGLVKAIELDGDAVPWAVAGSTVTCFLTGIDQIHVNIGSVLCPPNAPVPLVTTLLVRLLVFEPSLPLMSGTSLELFHHSSNIPCTITSLERTIDAKSGSTLKAKPRVLSRGSTAEVRISITPTQTSRGSSAGVPIEIFAKSRDMGRVVLRLAGESVAAGVVLEAA</sequence>
<evidence type="ECO:0000256" key="1">
    <source>
        <dbReference type="ARBA" id="ARBA00004496"/>
    </source>
</evidence>
<dbReference type="CDD" id="cd01883">
    <property type="entry name" value="EF1_alpha"/>
    <property type="match status" value="1"/>
</dbReference>
<evidence type="ECO:0000259" key="12">
    <source>
        <dbReference type="PROSITE" id="PS51722"/>
    </source>
</evidence>
<evidence type="ECO:0000256" key="3">
    <source>
        <dbReference type="ARBA" id="ARBA00022490"/>
    </source>
</evidence>
<dbReference type="SUPFAM" id="SSF50465">
    <property type="entry name" value="EF-Tu/eEF-1alpha/eIF2-gamma C-terminal domain"/>
    <property type="match status" value="1"/>
</dbReference>
<keyword evidence="5" id="KW-0378">Hydrolase</keyword>
<dbReference type="Gene3D" id="2.40.30.10">
    <property type="entry name" value="Translation factors"/>
    <property type="match status" value="2"/>
</dbReference>
<dbReference type="InterPro" id="IPR054696">
    <property type="entry name" value="GTP-eEF1A_C"/>
</dbReference>
<organism evidence="13 14">
    <name type="scientific">Ceraceosorus bombacis</name>
    <dbReference type="NCBI Taxonomy" id="401625"/>
    <lineage>
        <taxon>Eukaryota</taxon>
        <taxon>Fungi</taxon>
        <taxon>Dikarya</taxon>
        <taxon>Basidiomycota</taxon>
        <taxon>Ustilaginomycotina</taxon>
        <taxon>Exobasidiomycetes</taxon>
        <taxon>Ceraceosorales</taxon>
        <taxon>Ceraceosoraceae</taxon>
        <taxon>Ceraceosorus</taxon>
    </lineage>
</organism>
<dbReference type="GO" id="GO:0005829">
    <property type="term" value="C:cytosol"/>
    <property type="evidence" value="ECO:0007669"/>
    <property type="project" value="GOC"/>
</dbReference>
<evidence type="ECO:0000256" key="10">
    <source>
        <dbReference type="ARBA" id="ARBA00074866"/>
    </source>
</evidence>
<dbReference type="GO" id="GO:0003746">
    <property type="term" value="F:translation elongation factor activity"/>
    <property type="evidence" value="ECO:0007669"/>
    <property type="project" value="UniProtKB-KW"/>
</dbReference>
<evidence type="ECO:0000313" key="13">
    <source>
        <dbReference type="EMBL" id="CEH16173.1"/>
    </source>
</evidence>
<keyword evidence="7" id="KW-0342">GTP-binding</keyword>
<dbReference type="SUPFAM" id="SSF52540">
    <property type="entry name" value="P-loop containing nucleoside triphosphate hydrolases"/>
    <property type="match status" value="1"/>
</dbReference>
<comment type="subunit">
    <text evidence="9">Component of the Dom34-Hbs1 complex, also named Pelota-HBS1L complex, composed of dom34 and hbs1.</text>
</comment>
<dbReference type="InterPro" id="IPR031157">
    <property type="entry name" value="G_TR_CS"/>
</dbReference>
<dbReference type="FunFam" id="2.40.30.10:FF:000020">
    <property type="entry name" value="Translation elongation factor EF-1"/>
    <property type="match status" value="1"/>
</dbReference>
<comment type="subcellular location">
    <subcellularLocation>
        <location evidence="1">Cytoplasm</location>
    </subcellularLocation>
</comment>
<keyword evidence="3" id="KW-0963">Cytoplasm</keyword>
<keyword evidence="4" id="KW-0547">Nucleotide-binding</keyword>
<dbReference type="PANTHER" id="PTHR23115">
    <property type="entry name" value="TRANSLATION FACTOR"/>
    <property type="match status" value="1"/>
</dbReference>
<dbReference type="Pfam" id="PF22594">
    <property type="entry name" value="GTP-eEF1A_C"/>
    <property type="match status" value="1"/>
</dbReference>
<dbReference type="PROSITE" id="PS51722">
    <property type="entry name" value="G_TR_2"/>
    <property type="match status" value="1"/>
</dbReference>
<feature type="region of interest" description="Disordered" evidence="11">
    <location>
        <begin position="1"/>
        <end position="38"/>
    </location>
</feature>
<dbReference type="Pfam" id="PF00009">
    <property type="entry name" value="GTP_EFTU"/>
    <property type="match status" value="1"/>
</dbReference>
<dbReference type="Proteomes" id="UP000054845">
    <property type="component" value="Unassembled WGS sequence"/>
</dbReference>
<dbReference type="GO" id="GO:0003924">
    <property type="term" value="F:GTPase activity"/>
    <property type="evidence" value="ECO:0007669"/>
    <property type="project" value="InterPro"/>
</dbReference>
<name>A0A0P1BIS5_9BASI</name>
<dbReference type="InterPro" id="IPR050100">
    <property type="entry name" value="TRAFAC_GTPase_members"/>
</dbReference>
<keyword evidence="14" id="KW-1185">Reference proteome</keyword>
<dbReference type="GO" id="GO:0005525">
    <property type="term" value="F:GTP binding"/>
    <property type="evidence" value="ECO:0007669"/>
    <property type="project" value="UniProtKB-KW"/>
</dbReference>
<dbReference type="SUPFAM" id="SSF50447">
    <property type="entry name" value="Translation proteins"/>
    <property type="match status" value="1"/>
</dbReference>
<dbReference type="InterPro" id="IPR009000">
    <property type="entry name" value="Transl_B-barrel_sf"/>
</dbReference>
<evidence type="ECO:0000256" key="11">
    <source>
        <dbReference type="SAM" id="MobiDB-lite"/>
    </source>
</evidence>
<feature type="domain" description="Tr-type G" evidence="12">
    <location>
        <begin position="62"/>
        <end position="298"/>
    </location>
</feature>
<evidence type="ECO:0000256" key="6">
    <source>
        <dbReference type="ARBA" id="ARBA00022917"/>
    </source>
</evidence>
<dbReference type="GO" id="GO:1990533">
    <property type="term" value="C:Dom34-Hbs1 complex"/>
    <property type="evidence" value="ECO:0007669"/>
    <property type="project" value="UniProtKB-ARBA"/>
</dbReference>
<comment type="catalytic activity">
    <reaction evidence="8">
        <text>GTP + H2O = GDP + phosphate + H(+)</text>
        <dbReference type="Rhea" id="RHEA:19669"/>
        <dbReference type="ChEBI" id="CHEBI:15377"/>
        <dbReference type="ChEBI" id="CHEBI:15378"/>
        <dbReference type="ChEBI" id="CHEBI:37565"/>
        <dbReference type="ChEBI" id="CHEBI:43474"/>
        <dbReference type="ChEBI" id="CHEBI:58189"/>
    </reaction>
    <physiologicalReaction direction="left-to-right" evidence="8">
        <dbReference type="Rhea" id="RHEA:19670"/>
    </physiologicalReaction>
</comment>
<dbReference type="InterPro" id="IPR000795">
    <property type="entry name" value="T_Tr_GTP-bd_dom"/>
</dbReference>
<dbReference type="InterPro" id="IPR027417">
    <property type="entry name" value="P-loop_NTPase"/>
</dbReference>
<feature type="compositionally biased region" description="Basic and acidic residues" evidence="11">
    <location>
        <begin position="13"/>
        <end position="22"/>
    </location>
</feature>
<proteinExistence type="inferred from homology"/>
<evidence type="ECO:0000313" key="14">
    <source>
        <dbReference type="Proteomes" id="UP000054845"/>
    </source>
</evidence>
<keyword evidence="13" id="KW-0251">Elongation factor</keyword>
<dbReference type="STRING" id="401625.A0A0P1BIS5"/>
<reference evidence="13 14" key="1">
    <citation type="submission" date="2014-09" db="EMBL/GenBank/DDBJ databases">
        <authorList>
            <person name="Magalhaes I.L.F."/>
            <person name="Oliveira U."/>
            <person name="Santos F.R."/>
            <person name="Vidigal T.H.D.A."/>
            <person name="Brescovit A.D."/>
            <person name="Santos A.J."/>
        </authorList>
    </citation>
    <scope>NUCLEOTIDE SEQUENCE [LARGE SCALE GENOMIC DNA]</scope>
</reference>
<evidence type="ECO:0000256" key="5">
    <source>
        <dbReference type="ARBA" id="ARBA00022801"/>
    </source>
</evidence>
<dbReference type="EMBL" id="CCYA01000278">
    <property type="protein sequence ID" value="CEH16173.1"/>
    <property type="molecule type" value="Genomic_DNA"/>
</dbReference>
<keyword evidence="6" id="KW-0648">Protein biosynthesis</keyword>
<accession>A0A0P1BIS5</accession>
<evidence type="ECO:0000256" key="8">
    <source>
        <dbReference type="ARBA" id="ARBA00049117"/>
    </source>
</evidence>
<dbReference type="PROSITE" id="PS00301">
    <property type="entry name" value="G_TR_1"/>
    <property type="match status" value="1"/>
</dbReference>
<dbReference type="FunFam" id="3.40.50.300:FF:000204">
    <property type="entry name" value="Translation elongation factor Tu"/>
    <property type="match status" value="1"/>
</dbReference>
<dbReference type="AlphaFoldDB" id="A0A0P1BIS5"/>
<protein>
    <recommendedName>
        <fullName evidence="10">Elongation factor 1 alpha-like protein</fullName>
    </recommendedName>
</protein>